<dbReference type="AlphaFoldDB" id="A0A7X2LBY5"/>
<evidence type="ECO:0000313" key="5">
    <source>
        <dbReference type="Proteomes" id="UP000441032"/>
    </source>
</evidence>
<comment type="caution">
    <text evidence="4">The sequence shown here is derived from an EMBL/GenBank/DDBJ whole genome shotgun (WGS) entry which is preliminary data.</text>
</comment>
<evidence type="ECO:0000259" key="3">
    <source>
        <dbReference type="Pfam" id="PF03061"/>
    </source>
</evidence>
<keyword evidence="2" id="KW-0378">Hydrolase</keyword>
<dbReference type="CDD" id="cd03443">
    <property type="entry name" value="PaaI_thioesterase"/>
    <property type="match status" value="1"/>
</dbReference>
<protein>
    <submittedName>
        <fullName evidence="4">Hotdog fold thioesterase</fullName>
    </submittedName>
</protein>
<dbReference type="InterPro" id="IPR006683">
    <property type="entry name" value="Thioestr_dom"/>
</dbReference>
<dbReference type="RefSeq" id="WP_154207746.1">
    <property type="nucleotide sequence ID" value="NZ_CP104381.1"/>
</dbReference>
<dbReference type="SUPFAM" id="SSF54637">
    <property type="entry name" value="Thioesterase/thiol ester dehydrase-isomerase"/>
    <property type="match status" value="1"/>
</dbReference>
<comment type="similarity">
    <text evidence="1">Belongs to the thioesterase PaaI family.</text>
</comment>
<proteinExistence type="inferred from homology"/>
<feature type="domain" description="Thioesterase" evidence="3">
    <location>
        <begin position="56"/>
        <end position="132"/>
    </location>
</feature>
<evidence type="ECO:0000313" key="4">
    <source>
        <dbReference type="EMBL" id="MRT00507.1"/>
    </source>
</evidence>
<dbReference type="GO" id="GO:0047617">
    <property type="term" value="F:fatty acyl-CoA hydrolase activity"/>
    <property type="evidence" value="ECO:0007669"/>
    <property type="project" value="InterPro"/>
</dbReference>
<dbReference type="Gene3D" id="3.10.129.10">
    <property type="entry name" value="Hotdog Thioesterase"/>
    <property type="match status" value="1"/>
</dbReference>
<dbReference type="NCBIfam" id="TIGR00369">
    <property type="entry name" value="unchar_dom_1"/>
    <property type="match status" value="1"/>
</dbReference>
<dbReference type="InterPro" id="IPR039298">
    <property type="entry name" value="ACOT13"/>
</dbReference>
<gene>
    <name evidence="4" type="ORF">GJQ57_17835</name>
</gene>
<dbReference type="InterPro" id="IPR003736">
    <property type="entry name" value="PAAI_dom"/>
</dbReference>
<accession>A0A7X2LBY5</accession>
<dbReference type="Pfam" id="PF03061">
    <property type="entry name" value="4HBT"/>
    <property type="match status" value="1"/>
</dbReference>
<dbReference type="EMBL" id="WJYN01000007">
    <property type="protein sequence ID" value="MRT00507.1"/>
    <property type="molecule type" value="Genomic_DNA"/>
</dbReference>
<dbReference type="PANTHER" id="PTHR21660">
    <property type="entry name" value="THIOESTERASE SUPERFAMILY MEMBER-RELATED"/>
    <property type="match status" value="1"/>
</dbReference>
<organism evidence="4 5">
    <name type="scientific">Ralstonia pickettii</name>
    <name type="common">Burkholderia pickettii</name>
    <dbReference type="NCBI Taxonomy" id="329"/>
    <lineage>
        <taxon>Bacteria</taxon>
        <taxon>Pseudomonadati</taxon>
        <taxon>Pseudomonadota</taxon>
        <taxon>Betaproteobacteria</taxon>
        <taxon>Burkholderiales</taxon>
        <taxon>Burkholderiaceae</taxon>
        <taxon>Ralstonia</taxon>
    </lineage>
</organism>
<name>A0A7X2LBY5_RALPI</name>
<sequence>MHPSQMTGLQLLQAMSHGELPRASISETIPMTMDVIEAGTVHFTARADKRHLNPLGGVHGGFAATVLDSVTGCAVHSMLEAGVGYGTVDLNVKMVKAVPVDTPLVAVGRVLHVSRTIGVSEGTLKTQDGTLLAHATATCVIRRP</sequence>
<dbReference type="Proteomes" id="UP000441032">
    <property type="component" value="Unassembled WGS sequence"/>
</dbReference>
<dbReference type="PANTHER" id="PTHR21660:SF1">
    <property type="entry name" value="ACYL-COENZYME A THIOESTERASE 13"/>
    <property type="match status" value="1"/>
</dbReference>
<evidence type="ECO:0000256" key="2">
    <source>
        <dbReference type="ARBA" id="ARBA00022801"/>
    </source>
</evidence>
<evidence type="ECO:0000256" key="1">
    <source>
        <dbReference type="ARBA" id="ARBA00008324"/>
    </source>
</evidence>
<reference evidence="4 5" key="1">
    <citation type="submission" date="2019-11" db="EMBL/GenBank/DDBJ databases">
        <title>Phenotypic characterization of an OXA-22 and OXA-60 co-producing Ralstonia pickettii clinical strain.</title>
        <authorList>
            <person name="He F."/>
        </authorList>
    </citation>
    <scope>NUCLEOTIDE SEQUENCE [LARGE SCALE GENOMIC DNA]</scope>
    <source>
        <strain evidence="4 5">PSLESD1</strain>
    </source>
</reference>
<dbReference type="InterPro" id="IPR029069">
    <property type="entry name" value="HotDog_dom_sf"/>
</dbReference>